<dbReference type="AlphaFoldDB" id="A0A655BV38"/>
<dbReference type="Proteomes" id="UP000039541">
    <property type="component" value="Unassembled WGS sequence"/>
</dbReference>
<dbReference type="Proteomes" id="UP000042394">
    <property type="component" value="Unassembled WGS sequence"/>
</dbReference>
<name>A0A655BV38_SALET</name>
<evidence type="ECO:0000313" key="4">
    <source>
        <dbReference type="Proteomes" id="UP000042394"/>
    </source>
</evidence>
<evidence type="ECO:0000313" key="1">
    <source>
        <dbReference type="EMBL" id="CNT80423.1"/>
    </source>
</evidence>
<protein>
    <submittedName>
        <fullName evidence="1">Uncharacterized protein</fullName>
    </submittedName>
</protein>
<sequence>MLSRFSFHFARSRQVRYQRQVHKQRVFTTDIYRQLTNRLKKRQRFDITDGTADFHQYHIVAFATFQHALFNRVSDVRDYLYGCAQIVATAFFTQNVGVDAASREVVAARHLGADETLVVPQVQVGFSAVFSNEHFPVLDWAHSTRIDVDVRIQFHDGHVETTSFQNGCEGGCGNTFTQRGYDPAGHKNIVRCHAEPEKLGLKDDGITRTGKQYTRT</sequence>
<dbReference type="EMBL" id="CQPC01000022">
    <property type="protein sequence ID" value="CNU15047.1"/>
    <property type="molecule type" value="Genomic_DNA"/>
</dbReference>
<evidence type="ECO:0000313" key="3">
    <source>
        <dbReference type="Proteomes" id="UP000039541"/>
    </source>
</evidence>
<dbReference type="EMBL" id="CQPD01000007">
    <property type="protein sequence ID" value="CNT80423.1"/>
    <property type="molecule type" value="Genomic_DNA"/>
</dbReference>
<evidence type="ECO:0000313" key="2">
    <source>
        <dbReference type="EMBL" id="CNU15047.1"/>
    </source>
</evidence>
<organism evidence="1 4">
    <name type="scientific">Salmonella enterica subsp. enterica serovar Bovismorbificans</name>
    <dbReference type="NCBI Taxonomy" id="58097"/>
    <lineage>
        <taxon>Bacteria</taxon>
        <taxon>Pseudomonadati</taxon>
        <taxon>Pseudomonadota</taxon>
        <taxon>Gammaproteobacteria</taxon>
        <taxon>Enterobacterales</taxon>
        <taxon>Enterobacteriaceae</taxon>
        <taxon>Salmonella</taxon>
    </lineage>
</organism>
<gene>
    <name evidence="2" type="ORF">ERS008202_02026</name>
    <name evidence="1" type="ORF">ERS008207_01017</name>
</gene>
<accession>A0A655BV38</accession>
<dbReference type="AntiFam" id="ANF00280">
    <property type="entry name" value="Spurious ORF (shadow ORF of PyrG)"/>
</dbReference>
<proteinExistence type="predicted"/>
<reference evidence="3 4" key="1">
    <citation type="submission" date="2015-03" db="EMBL/GenBank/DDBJ databases">
        <authorList>
            <consortium name="Pathogen Informatics"/>
        </authorList>
    </citation>
    <scope>NUCLEOTIDE SEQUENCE [LARGE SCALE GENOMIC DNA]</scope>
    <source>
        <strain evidence="2 3">3476</strain>
        <strain evidence="1 4">D4891</strain>
    </source>
</reference>